<dbReference type="InterPro" id="IPR038717">
    <property type="entry name" value="Tc1-like_DDE_dom"/>
</dbReference>
<dbReference type="InterPro" id="IPR047655">
    <property type="entry name" value="Transpos_IS630-like"/>
</dbReference>
<gene>
    <name evidence="3" type="ORF">GCM10010421_09990</name>
</gene>
<sequence>MWRLLTGRLGWSLQRPGRRAVERDESETARWIAHAWPRIKKGAVNTRARIVFLDESGVCLLPRIRRTHSPRGRTPLLRHRLNWKRASMAGALGHHFADPDRGARLCFHLEPGSYDTAGLIEVLEQMKVFYRGERVVLVWDGLSAHRSRAMRARVAEQDWPTLERLPAYAPELNPVELLWSSLKKRELADLAGDHLADVADATEQGIHRINANLRLPWSFLAHTGLTIRPPHPPN</sequence>
<organism evidence="3 4">
    <name type="scientific">Streptomyces glaucus</name>
    <dbReference type="NCBI Taxonomy" id="284029"/>
    <lineage>
        <taxon>Bacteria</taxon>
        <taxon>Bacillati</taxon>
        <taxon>Actinomycetota</taxon>
        <taxon>Actinomycetes</taxon>
        <taxon>Kitasatosporales</taxon>
        <taxon>Streptomycetaceae</taxon>
        <taxon>Streptomyces</taxon>
    </lineage>
</organism>
<dbReference type="Pfam" id="PF13358">
    <property type="entry name" value="DDE_3"/>
    <property type="match status" value="1"/>
</dbReference>
<dbReference type="NCBIfam" id="NF033545">
    <property type="entry name" value="transpos_IS630"/>
    <property type="match status" value="1"/>
</dbReference>
<comment type="caution">
    <text evidence="3">The sequence shown here is derived from an EMBL/GenBank/DDBJ whole genome shotgun (WGS) entry which is preliminary data.</text>
</comment>
<reference evidence="3 4" key="1">
    <citation type="journal article" date="2019" name="Int. J. Syst. Evol. Microbiol.">
        <title>The Global Catalogue of Microorganisms (GCM) 10K type strain sequencing project: providing services to taxonomists for standard genome sequencing and annotation.</title>
        <authorList>
            <consortium name="The Broad Institute Genomics Platform"/>
            <consortium name="The Broad Institute Genome Sequencing Center for Infectious Disease"/>
            <person name="Wu L."/>
            <person name="Ma J."/>
        </authorList>
    </citation>
    <scope>NUCLEOTIDE SEQUENCE [LARGE SCALE GENOMIC DNA]</scope>
    <source>
        <strain evidence="3 4">JCM 6922</strain>
    </source>
</reference>
<dbReference type="Pfam" id="PF13592">
    <property type="entry name" value="HTH_33"/>
    <property type="match status" value="1"/>
</dbReference>
<dbReference type="EMBL" id="BAAATK010000004">
    <property type="protein sequence ID" value="GAA2425325.1"/>
    <property type="molecule type" value="Genomic_DNA"/>
</dbReference>
<dbReference type="InterPro" id="IPR025959">
    <property type="entry name" value="Winged_HTH_dom"/>
</dbReference>
<keyword evidence="4" id="KW-1185">Reference proteome</keyword>
<evidence type="ECO:0000313" key="4">
    <source>
        <dbReference type="Proteomes" id="UP001500460"/>
    </source>
</evidence>
<protein>
    <recommendedName>
        <fullName evidence="5">Transposase</fullName>
    </recommendedName>
</protein>
<accession>A0ABN3JBI8</accession>
<evidence type="ECO:0000259" key="1">
    <source>
        <dbReference type="Pfam" id="PF13358"/>
    </source>
</evidence>
<evidence type="ECO:0000259" key="2">
    <source>
        <dbReference type="Pfam" id="PF13592"/>
    </source>
</evidence>
<dbReference type="InterPro" id="IPR036397">
    <property type="entry name" value="RNaseH_sf"/>
</dbReference>
<feature type="domain" description="Tc1-like transposase DDE" evidence="1">
    <location>
        <begin position="49"/>
        <end position="185"/>
    </location>
</feature>
<proteinExistence type="predicted"/>
<name>A0ABN3JBI8_9ACTN</name>
<dbReference type="Gene3D" id="3.30.420.10">
    <property type="entry name" value="Ribonuclease H-like superfamily/Ribonuclease H"/>
    <property type="match status" value="1"/>
</dbReference>
<feature type="domain" description="Winged helix-turn helix" evidence="2">
    <location>
        <begin position="1"/>
        <end position="33"/>
    </location>
</feature>
<dbReference type="Proteomes" id="UP001500460">
    <property type="component" value="Unassembled WGS sequence"/>
</dbReference>
<evidence type="ECO:0000313" key="3">
    <source>
        <dbReference type="EMBL" id="GAA2425325.1"/>
    </source>
</evidence>
<evidence type="ECO:0008006" key="5">
    <source>
        <dbReference type="Google" id="ProtNLM"/>
    </source>
</evidence>